<dbReference type="GO" id="GO:0030018">
    <property type="term" value="C:Z disc"/>
    <property type="evidence" value="ECO:0007669"/>
    <property type="project" value="TreeGrafter"/>
</dbReference>
<evidence type="ECO:0000259" key="11">
    <source>
        <dbReference type="PROSITE" id="PS50023"/>
    </source>
</evidence>
<evidence type="ECO:0000256" key="10">
    <source>
        <dbReference type="SAM" id="MobiDB-lite"/>
    </source>
</evidence>
<evidence type="ECO:0000256" key="4">
    <source>
        <dbReference type="ARBA" id="ARBA00022833"/>
    </source>
</evidence>
<dbReference type="PANTHER" id="PTHR24215">
    <property type="entry name" value="RHO-GTPASE-ACTIVATING PROTEIN LRG1"/>
    <property type="match status" value="1"/>
</dbReference>
<feature type="region of interest" description="Disordered" evidence="10">
    <location>
        <begin position="105"/>
        <end position="129"/>
    </location>
</feature>
<dbReference type="GO" id="GO:0008307">
    <property type="term" value="F:structural constituent of muscle"/>
    <property type="evidence" value="ECO:0007669"/>
    <property type="project" value="TreeGrafter"/>
</dbReference>
<dbReference type="AlphaFoldDB" id="A0A8C7RYJ7"/>
<dbReference type="Proteomes" id="UP000694395">
    <property type="component" value="Chromosome 17"/>
</dbReference>
<protein>
    <recommendedName>
        <fullName evidence="7">Cysteine and glycine-rich protein 1</fullName>
    </recommendedName>
    <alternativeName>
        <fullName evidence="8">Cysteine-rich protein 1</fullName>
    </alternativeName>
</protein>
<evidence type="ECO:0000313" key="13">
    <source>
        <dbReference type="Proteomes" id="UP000694395"/>
    </source>
</evidence>
<proteinExistence type="predicted"/>
<comment type="subcellular location">
    <subcellularLocation>
        <location evidence="1">Nucleus</location>
    </subcellularLocation>
</comment>
<keyword evidence="4 9" id="KW-0862">Zinc</keyword>
<keyword evidence="13" id="KW-1185">Reference proteome</keyword>
<organism evidence="12 13">
    <name type="scientific">Oncorhynchus mykiss</name>
    <name type="common">Rainbow trout</name>
    <name type="synonym">Salmo gairdneri</name>
    <dbReference type="NCBI Taxonomy" id="8022"/>
    <lineage>
        <taxon>Eukaryota</taxon>
        <taxon>Metazoa</taxon>
        <taxon>Chordata</taxon>
        <taxon>Craniata</taxon>
        <taxon>Vertebrata</taxon>
        <taxon>Euteleostomi</taxon>
        <taxon>Actinopterygii</taxon>
        <taxon>Neopterygii</taxon>
        <taxon>Teleostei</taxon>
        <taxon>Protacanthopterygii</taxon>
        <taxon>Salmoniformes</taxon>
        <taxon>Salmonidae</taxon>
        <taxon>Salmoninae</taxon>
        <taxon>Oncorhynchus</taxon>
    </lineage>
</organism>
<evidence type="ECO:0000256" key="8">
    <source>
        <dbReference type="ARBA" id="ARBA00042751"/>
    </source>
</evidence>
<reference evidence="12" key="1">
    <citation type="submission" date="2020-07" db="EMBL/GenBank/DDBJ databases">
        <title>A long reads based de novo assembly of the rainbow trout Arlee double haploid line genome.</title>
        <authorList>
            <person name="Gao G."/>
            <person name="Palti Y."/>
        </authorList>
    </citation>
    <scope>NUCLEOTIDE SEQUENCE [LARGE SCALE GENOMIC DNA]</scope>
</reference>
<keyword evidence="2 9" id="KW-0479">Metal-binding</keyword>
<evidence type="ECO:0000256" key="9">
    <source>
        <dbReference type="PROSITE-ProRule" id="PRU00125"/>
    </source>
</evidence>
<evidence type="ECO:0000256" key="7">
    <source>
        <dbReference type="ARBA" id="ARBA00040500"/>
    </source>
</evidence>
<gene>
    <name evidence="12" type="primary">csrp1</name>
</gene>
<dbReference type="Pfam" id="PF00412">
    <property type="entry name" value="LIM"/>
    <property type="match status" value="1"/>
</dbReference>
<sequence>MPLGGGNKCGCCRKTVYFAEEVQCEGKFFHKCCFLCMACKKNLDSTTVTCHVDEIYCKSCYGKKYGPKGYGFGGGAGTLSMDTGAHLGIRPEEAFTADVHPSLLIRPGKPGQQPTVPPTTPTPPSWPPSLEVQTCARAVPRLCTLPRRCSEVEIPGTRAASAVPNAARGWSQPLWPTKMEKSTAKHVMPNPLVPRALGSARGQGLWHMLSRAMASSDRHLDIWTANPRIPKSTSI</sequence>
<accession>A0A8C7RYJ7</accession>
<dbReference type="CDD" id="cd09479">
    <property type="entry name" value="LIM1_CRP1"/>
    <property type="match status" value="1"/>
</dbReference>
<evidence type="ECO:0000256" key="1">
    <source>
        <dbReference type="ARBA" id="ARBA00004123"/>
    </source>
</evidence>
<feature type="compositionally biased region" description="Pro residues" evidence="10">
    <location>
        <begin position="115"/>
        <end position="127"/>
    </location>
</feature>
<evidence type="ECO:0000256" key="6">
    <source>
        <dbReference type="ARBA" id="ARBA00023242"/>
    </source>
</evidence>
<evidence type="ECO:0000256" key="3">
    <source>
        <dbReference type="ARBA" id="ARBA00022737"/>
    </source>
</evidence>
<dbReference type="FunFam" id="2.10.110.10:FF:000001">
    <property type="entry name" value="Cysteine and glycine-rich protein 1"/>
    <property type="match status" value="1"/>
</dbReference>
<feature type="domain" description="LIM zinc-binding" evidence="11">
    <location>
        <begin position="7"/>
        <end position="67"/>
    </location>
</feature>
<dbReference type="GeneTree" id="ENSGT00940000156777"/>
<name>A0A8C7RYJ7_ONCMY</name>
<dbReference type="Gene3D" id="2.10.110.10">
    <property type="entry name" value="Cysteine Rich Protein"/>
    <property type="match status" value="1"/>
</dbReference>
<dbReference type="InterPro" id="IPR001781">
    <property type="entry name" value="Znf_LIM"/>
</dbReference>
<keyword evidence="3" id="KW-0677">Repeat</keyword>
<reference evidence="12" key="2">
    <citation type="submission" date="2025-08" db="UniProtKB">
        <authorList>
            <consortium name="Ensembl"/>
        </authorList>
    </citation>
    <scope>IDENTIFICATION</scope>
</reference>
<dbReference type="GO" id="GO:0046872">
    <property type="term" value="F:metal ion binding"/>
    <property type="evidence" value="ECO:0007669"/>
    <property type="project" value="UniProtKB-KW"/>
</dbReference>
<dbReference type="SMART" id="SM00132">
    <property type="entry name" value="LIM"/>
    <property type="match status" value="1"/>
</dbReference>
<dbReference type="GO" id="GO:0060537">
    <property type="term" value="P:muscle tissue development"/>
    <property type="evidence" value="ECO:0007669"/>
    <property type="project" value="TreeGrafter"/>
</dbReference>
<evidence type="ECO:0000256" key="5">
    <source>
        <dbReference type="ARBA" id="ARBA00023038"/>
    </source>
</evidence>
<evidence type="ECO:0000256" key="2">
    <source>
        <dbReference type="ARBA" id="ARBA00022723"/>
    </source>
</evidence>
<dbReference type="GO" id="GO:0042805">
    <property type="term" value="F:actinin binding"/>
    <property type="evidence" value="ECO:0007669"/>
    <property type="project" value="TreeGrafter"/>
</dbReference>
<reference evidence="12" key="3">
    <citation type="submission" date="2025-09" db="UniProtKB">
        <authorList>
            <consortium name="Ensembl"/>
        </authorList>
    </citation>
    <scope>IDENTIFICATION</scope>
</reference>
<dbReference type="GO" id="GO:0045214">
    <property type="term" value="P:sarcomere organization"/>
    <property type="evidence" value="ECO:0007669"/>
    <property type="project" value="TreeGrafter"/>
</dbReference>
<keyword evidence="5 9" id="KW-0440">LIM domain</keyword>
<evidence type="ECO:0000313" key="12">
    <source>
        <dbReference type="Ensembl" id="ENSOMYP00000058513.2"/>
    </source>
</evidence>
<dbReference type="PANTHER" id="PTHR24215:SF23">
    <property type="entry name" value="CYSTEINE AND GLYCINE-RICH PROTEIN 1"/>
    <property type="match status" value="1"/>
</dbReference>
<dbReference type="PROSITE" id="PS00478">
    <property type="entry name" value="LIM_DOMAIN_1"/>
    <property type="match status" value="1"/>
</dbReference>
<dbReference type="GO" id="GO:0005634">
    <property type="term" value="C:nucleus"/>
    <property type="evidence" value="ECO:0007669"/>
    <property type="project" value="UniProtKB-SubCell"/>
</dbReference>
<dbReference type="PROSITE" id="PS50023">
    <property type="entry name" value="LIM_DOMAIN_2"/>
    <property type="match status" value="1"/>
</dbReference>
<dbReference type="SUPFAM" id="SSF57716">
    <property type="entry name" value="Glucocorticoid receptor-like (DNA-binding domain)"/>
    <property type="match status" value="2"/>
</dbReference>
<keyword evidence="6" id="KW-0539">Nucleus</keyword>
<dbReference type="Ensembl" id="ENSOMYT00000063692.2">
    <property type="protein sequence ID" value="ENSOMYP00000058513.2"/>
    <property type="gene ID" value="ENSOMYG00000027036.2"/>
</dbReference>